<evidence type="ECO:0000313" key="2">
    <source>
        <dbReference type="Proteomes" id="UP000008793"/>
    </source>
</evidence>
<dbReference type="Proteomes" id="UP000008793">
    <property type="component" value="Chromosome"/>
</dbReference>
<dbReference type="EMBL" id="FP236843">
    <property type="protein sequence ID" value="CAX59626.1"/>
    <property type="molecule type" value="Genomic_DNA"/>
</dbReference>
<evidence type="ECO:0000313" key="1">
    <source>
        <dbReference type="EMBL" id="CAX59626.1"/>
    </source>
</evidence>
<name>D8MS19_ERWBE</name>
<organism evidence="2">
    <name type="scientific">Erwinia billingiae (strain Eb661)</name>
    <dbReference type="NCBI Taxonomy" id="634500"/>
    <lineage>
        <taxon>Bacteria</taxon>
        <taxon>Pseudomonadati</taxon>
        <taxon>Pseudomonadota</taxon>
        <taxon>Gammaproteobacteria</taxon>
        <taxon>Enterobacterales</taxon>
        <taxon>Erwiniaceae</taxon>
        <taxon>Erwinia</taxon>
    </lineage>
</organism>
<dbReference type="AlphaFoldDB" id="D8MS19"/>
<proteinExistence type="predicted"/>
<accession>D8MS19</accession>
<reference evidence="1 2" key="1">
    <citation type="journal article" date="2010" name="BMC Genomics">
        <title>Genome comparison of the epiphytic bacteria Erwinia billingiae and E. tasmaniensis with the pear pathogen E. pyrifoliae.</title>
        <authorList>
            <person name="Kube M."/>
            <person name="Migdoll A.M."/>
            <person name="Gehring I."/>
            <person name="Heitmann K."/>
            <person name="Mayer Y."/>
            <person name="Kuhl H."/>
            <person name="Knaust F."/>
            <person name="Geider K."/>
            <person name="Reinhardt R."/>
        </authorList>
    </citation>
    <scope>NUCLEOTIDE SEQUENCE [LARGE SCALE GENOMIC DNA]</scope>
    <source>
        <strain evidence="1 2">Eb661</strain>
    </source>
</reference>
<gene>
    <name evidence="1" type="ordered locus">EbC_20950</name>
</gene>
<keyword evidence="2" id="KW-1185">Reference proteome</keyword>
<sequence length="60" mass="6824">MMSNWLTRLFGQIANGQTDEMANHNPISERVFESIIPIAGMYGLDFGNFDPRWFANADSQ</sequence>
<protein>
    <submittedName>
        <fullName evidence="1">Conserved uncharacterized protein</fullName>
    </submittedName>
</protein>
<dbReference type="KEGG" id="ebi:EbC_20950"/>
<dbReference type="HOGENOM" id="CLU_2934347_0_0_6"/>